<dbReference type="PRINTS" id="PR00052">
    <property type="entry name" value="FIBRILLARIN"/>
</dbReference>
<evidence type="ECO:0000256" key="4">
    <source>
        <dbReference type="ARBA" id="ARBA00022679"/>
    </source>
</evidence>
<comment type="function">
    <text evidence="7">Involved in pre-rRNA and tRNA processing. Utilizes the methyl donor S-adenosyl-L-methionine to catalyze the site-specific 2'-hydroxyl methylation of ribose moieties in rRNA and tRNA. Site specificity is provided by a guide RNA that base pairs with the substrate. Methylation occurs at a characteristic distance from the sequence involved in base pairing with the guide RNA.</text>
</comment>
<dbReference type="GO" id="GO:0008649">
    <property type="term" value="F:rRNA methyltransferase activity"/>
    <property type="evidence" value="ECO:0007669"/>
    <property type="project" value="TreeGrafter"/>
</dbReference>
<dbReference type="STRING" id="1577791.Mpt1_c01300"/>
<gene>
    <name evidence="7 8" type="primary">flpA</name>
    <name evidence="8" type="ORF">Mpt1_c01300</name>
</gene>
<dbReference type="Pfam" id="PF01269">
    <property type="entry name" value="Fibrillarin"/>
    <property type="match status" value="1"/>
</dbReference>
<dbReference type="InterPro" id="IPR000692">
    <property type="entry name" value="Fibrillarin"/>
</dbReference>
<dbReference type="KEGG" id="mear:Mpt1_c01300"/>
<comment type="similarity">
    <text evidence="1 7">Belongs to the methyltransferase superfamily. Fibrillarin family.</text>
</comment>
<dbReference type="PROSITE" id="PS00566">
    <property type="entry name" value="FIBRILLARIN"/>
    <property type="match status" value="1"/>
</dbReference>
<evidence type="ECO:0000256" key="5">
    <source>
        <dbReference type="ARBA" id="ARBA00022694"/>
    </source>
</evidence>
<dbReference type="Gene3D" id="3.40.50.150">
    <property type="entry name" value="Vaccinia Virus protein VP39"/>
    <property type="match status" value="1"/>
</dbReference>
<keyword evidence="6 7" id="KW-0694">RNA-binding</keyword>
<dbReference type="PANTHER" id="PTHR10335">
    <property type="entry name" value="RRNA 2-O-METHYLTRANSFERASE FIBRILLARIN"/>
    <property type="match status" value="1"/>
</dbReference>
<accession>A0A0A7LAJ1</accession>
<sequence>MIPIDSAGGLVYSENSRLYTLSSRPGIKVYGEKLVRIGDQEYREWNPRKSKLAAYIKTGGNIFPIKKDSRILYLGASSGTTSSHISDIAAEGKVYCVEFAPRMFRDLLNTCEARPNMLPILGDAITPEEYQFAVSKVDVVYSDVAQKRQADIIADNMDFFHVDMGMVAIKARSEDVASNPLEVYKESEKRLKERGFRILDSRDLEPYENAHRMIVFERN</sequence>
<dbReference type="NCBIfam" id="NF003276">
    <property type="entry name" value="PRK04266.1-2"/>
    <property type="match status" value="1"/>
</dbReference>
<feature type="binding site" evidence="7">
    <location>
        <begin position="98"/>
        <end position="99"/>
    </location>
    <ligand>
        <name>S-adenosyl-L-methionine</name>
        <dbReference type="ChEBI" id="CHEBI:59789"/>
    </ligand>
</feature>
<dbReference type="InterPro" id="IPR029063">
    <property type="entry name" value="SAM-dependent_MTases_sf"/>
</dbReference>
<dbReference type="PIRSF" id="PIRSF006540">
    <property type="entry name" value="Nop17p"/>
    <property type="match status" value="1"/>
</dbReference>
<evidence type="ECO:0000256" key="3">
    <source>
        <dbReference type="ARBA" id="ARBA00022603"/>
    </source>
</evidence>
<comment type="subunit">
    <text evidence="7">Interacts with nop5. Component of box C/D small ribonucleoprotein (sRNP) particles that contain rpl7ae, FlpA and nop5, plus a guide RNA.</text>
</comment>
<keyword evidence="3 7" id="KW-0489">Methyltransferase</keyword>
<dbReference type="GeneID" id="24817804"/>
<evidence type="ECO:0000256" key="1">
    <source>
        <dbReference type="ARBA" id="ARBA00010632"/>
    </source>
</evidence>
<dbReference type="CDD" id="cd02440">
    <property type="entry name" value="AdoMet_MTases"/>
    <property type="match status" value="1"/>
</dbReference>
<evidence type="ECO:0000313" key="8">
    <source>
        <dbReference type="EMBL" id="AIZ56033.1"/>
    </source>
</evidence>
<evidence type="ECO:0000256" key="2">
    <source>
        <dbReference type="ARBA" id="ARBA00022552"/>
    </source>
</evidence>
<feature type="binding site" evidence="7">
    <location>
        <begin position="123"/>
        <end position="124"/>
    </location>
    <ligand>
        <name>S-adenosyl-L-methionine</name>
        <dbReference type="ChEBI" id="CHEBI:59789"/>
    </ligand>
</feature>
<dbReference type="GO" id="GO:1990259">
    <property type="term" value="F:histone H2AQ104 methyltransferase activity"/>
    <property type="evidence" value="ECO:0007669"/>
    <property type="project" value="TreeGrafter"/>
</dbReference>
<dbReference type="RefSeq" id="WP_048111322.1">
    <property type="nucleotide sequence ID" value="NZ_CP010070.1"/>
</dbReference>
<feature type="binding site" evidence="7">
    <location>
        <begin position="80"/>
        <end position="81"/>
    </location>
    <ligand>
        <name>S-adenosyl-L-methionine</name>
        <dbReference type="ChEBI" id="CHEBI:59789"/>
    </ligand>
</feature>
<dbReference type="InterPro" id="IPR020813">
    <property type="entry name" value="Fibrillarin_CS"/>
</dbReference>
<dbReference type="AlphaFoldDB" id="A0A0A7LAJ1"/>
<keyword evidence="5 7" id="KW-0819">tRNA processing</keyword>
<dbReference type="HOGENOM" id="CLU_059055_2_0_2"/>
<dbReference type="GO" id="GO:0008033">
    <property type="term" value="P:tRNA processing"/>
    <property type="evidence" value="ECO:0007669"/>
    <property type="project" value="UniProtKB-UniRule"/>
</dbReference>
<name>A0A0A7LAJ1_9ARCH</name>
<evidence type="ECO:0000313" key="9">
    <source>
        <dbReference type="Proteomes" id="UP000030787"/>
    </source>
</evidence>
<dbReference type="SUPFAM" id="SSF53335">
    <property type="entry name" value="S-adenosyl-L-methionine-dependent methyltransferases"/>
    <property type="match status" value="1"/>
</dbReference>
<dbReference type="PANTHER" id="PTHR10335:SF17">
    <property type="entry name" value="FIBRILLARIN"/>
    <property type="match status" value="1"/>
</dbReference>
<dbReference type="HAMAP" id="MF_00351">
    <property type="entry name" value="RNA_methyltransf_FlpA"/>
    <property type="match status" value="1"/>
</dbReference>
<dbReference type="GO" id="GO:0000494">
    <property type="term" value="P:box C/D sno(s)RNA 3'-end processing"/>
    <property type="evidence" value="ECO:0007669"/>
    <property type="project" value="TreeGrafter"/>
</dbReference>
<proteinExistence type="inferred from homology"/>
<evidence type="ECO:0000256" key="6">
    <source>
        <dbReference type="ARBA" id="ARBA00022884"/>
    </source>
</evidence>
<keyword evidence="9" id="KW-1185">Reference proteome</keyword>
<dbReference type="EMBL" id="CP010070">
    <property type="protein sequence ID" value="AIZ56033.1"/>
    <property type="molecule type" value="Genomic_DNA"/>
</dbReference>
<evidence type="ECO:0000256" key="7">
    <source>
        <dbReference type="HAMAP-Rule" id="MF_00351"/>
    </source>
</evidence>
<dbReference type="EC" id="2.1.1.-" evidence="7"/>
<protein>
    <recommendedName>
        <fullName evidence="7">Fibrillarin-like rRNA/tRNA 2'-O-methyltransferase</fullName>
        <ecNumber evidence="7">2.1.1.-</ecNumber>
    </recommendedName>
</protein>
<dbReference type="Proteomes" id="UP000030787">
    <property type="component" value="Chromosome"/>
</dbReference>
<reference evidence="8 9" key="1">
    <citation type="journal article" date="2014" name="Appl. Environ. Microbiol.">
        <title>Comparative Genome Analysis of 'Candidatus Methanoplasma termitum' Indicates a New Mode of Energy Metabolism in the Seventh Order of Methanogens.</title>
        <authorList>
            <person name="Lang K."/>
            <person name="Schuldes J."/>
            <person name="Klingl A."/>
            <person name="Poehlein A."/>
            <person name="Daniel R."/>
            <person name="Brune A."/>
        </authorList>
    </citation>
    <scope>NUCLEOTIDE SEQUENCE [LARGE SCALE GENOMIC DNA]</scope>
    <source>
        <strain evidence="9">Mpt1</strain>
    </source>
</reference>
<organism evidence="8 9">
    <name type="scientific">Candidatus Methanoplasma termitum</name>
    <dbReference type="NCBI Taxonomy" id="1577791"/>
    <lineage>
        <taxon>Archaea</taxon>
        <taxon>Methanobacteriati</taxon>
        <taxon>Thermoplasmatota</taxon>
        <taxon>Thermoplasmata</taxon>
        <taxon>Methanomassiliicoccales</taxon>
        <taxon>Methanomassiliicoccaceae</taxon>
        <taxon>Candidatus Methanoplasma</taxon>
    </lineage>
</organism>
<keyword evidence="4 7" id="KW-0808">Transferase</keyword>
<feature type="binding site" evidence="7">
    <location>
        <begin position="143"/>
        <end position="146"/>
    </location>
    <ligand>
        <name>S-adenosyl-L-methionine</name>
        <dbReference type="ChEBI" id="CHEBI:59789"/>
    </ligand>
</feature>
<dbReference type="Gene3D" id="3.30.200.20">
    <property type="entry name" value="Phosphorylase Kinase, domain 1"/>
    <property type="match status" value="1"/>
</dbReference>
<keyword evidence="2 7" id="KW-0698">rRNA processing</keyword>
<dbReference type="GO" id="GO:0003723">
    <property type="term" value="F:RNA binding"/>
    <property type="evidence" value="ECO:0007669"/>
    <property type="project" value="UniProtKB-UniRule"/>
</dbReference>
<dbReference type="SMART" id="SM01206">
    <property type="entry name" value="Fibrillarin"/>
    <property type="match status" value="1"/>
</dbReference>
<dbReference type="OrthoDB" id="6244at2157"/>